<evidence type="ECO:0000256" key="8">
    <source>
        <dbReference type="ARBA" id="ARBA00023110"/>
    </source>
</evidence>
<dbReference type="PROSITE" id="PS51698">
    <property type="entry name" value="U_BOX"/>
    <property type="match status" value="1"/>
</dbReference>
<evidence type="ECO:0000256" key="9">
    <source>
        <dbReference type="ARBA" id="ARBA00044534"/>
    </source>
</evidence>
<evidence type="ECO:0000256" key="7">
    <source>
        <dbReference type="ARBA" id="ARBA00022803"/>
    </source>
</evidence>
<dbReference type="GO" id="GO:0043161">
    <property type="term" value="P:proteasome-mediated ubiquitin-dependent protein catabolic process"/>
    <property type="evidence" value="ECO:0007669"/>
    <property type="project" value="TreeGrafter"/>
</dbReference>
<dbReference type="PANTHER" id="PTHR46803:SF2">
    <property type="entry name" value="E3 UBIQUITIN-PROTEIN LIGASE CHIP"/>
    <property type="match status" value="1"/>
</dbReference>
<dbReference type="VEuPathDB" id="FungiDB:PV06_08926"/>
<keyword evidence="8" id="KW-0697">Rotamase</keyword>
<feature type="coiled-coil region" evidence="11">
    <location>
        <begin position="138"/>
        <end position="201"/>
    </location>
</feature>
<dbReference type="GO" id="GO:0005737">
    <property type="term" value="C:cytoplasm"/>
    <property type="evidence" value="ECO:0007669"/>
    <property type="project" value="TreeGrafter"/>
</dbReference>
<proteinExistence type="predicted"/>
<sequence length="303" mass="34698">MTNLSFREQGNDRFKAGEFKEAEELYSAAIAEHSRSDPKVFANRALTRLKLQDWQGAESDARKAIELYGPKHEAQSMKSHYYLAQALLPQRHVGEALAEAKHAYTTCLETKDSSAELIGQFILKAKQAQWQARETARLRELNSTLALVEDMLNQQLDRDKQDVEERFTKQEIGETGRQEEIDELEKEAESRRENIRKAFENSAVPDTVERVCSESYGRKCEADSKQIVPDWMIDPITFEVMHDPVVTPTGVSYERTSLHRHIKAHGCDPLTRQPLKYDMLIPNVALKNACSDFLDKNGWAVDW</sequence>
<gene>
    <name evidence="13" type="ORF">PV06_08926</name>
</gene>
<dbReference type="SMART" id="SM00504">
    <property type="entry name" value="Ubox"/>
    <property type="match status" value="1"/>
</dbReference>
<keyword evidence="5" id="KW-0677">Repeat</keyword>
<dbReference type="GeneID" id="27361000"/>
<dbReference type="SUPFAM" id="SSF57850">
    <property type="entry name" value="RING/U-box"/>
    <property type="match status" value="1"/>
</dbReference>
<evidence type="ECO:0000256" key="1">
    <source>
        <dbReference type="ARBA" id="ARBA00000900"/>
    </source>
</evidence>
<dbReference type="Gene3D" id="1.25.40.10">
    <property type="entry name" value="Tetratricopeptide repeat domain"/>
    <property type="match status" value="1"/>
</dbReference>
<keyword evidence="7" id="KW-0802">TPR repeat</keyword>
<dbReference type="RefSeq" id="XP_016259335.1">
    <property type="nucleotide sequence ID" value="XM_016410313.1"/>
</dbReference>
<evidence type="ECO:0000313" key="14">
    <source>
        <dbReference type="Proteomes" id="UP000053342"/>
    </source>
</evidence>
<dbReference type="GO" id="GO:0071218">
    <property type="term" value="P:cellular response to misfolded protein"/>
    <property type="evidence" value="ECO:0007669"/>
    <property type="project" value="TreeGrafter"/>
</dbReference>
<dbReference type="InterPro" id="IPR003613">
    <property type="entry name" value="Ubox_domain"/>
</dbReference>
<name>A0A0D2DU36_9EURO</name>
<keyword evidence="6" id="KW-0833">Ubl conjugation pathway</keyword>
<dbReference type="GO" id="GO:0003755">
    <property type="term" value="F:peptidyl-prolyl cis-trans isomerase activity"/>
    <property type="evidence" value="ECO:0007669"/>
    <property type="project" value="UniProtKB-KW"/>
</dbReference>
<dbReference type="EC" id="2.3.2.27" evidence="2"/>
<feature type="domain" description="U-box" evidence="12">
    <location>
        <begin position="227"/>
        <end position="300"/>
    </location>
</feature>
<keyword evidence="11" id="KW-0175">Coiled coil</keyword>
<dbReference type="EC" id="5.2.1.8" evidence="3"/>
<evidence type="ECO:0000256" key="4">
    <source>
        <dbReference type="ARBA" id="ARBA00022679"/>
    </source>
</evidence>
<dbReference type="Pfam" id="PF04564">
    <property type="entry name" value="U-box"/>
    <property type="match status" value="1"/>
</dbReference>
<dbReference type="InterPro" id="IPR011990">
    <property type="entry name" value="TPR-like_helical_dom_sf"/>
</dbReference>
<evidence type="ECO:0000256" key="2">
    <source>
        <dbReference type="ARBA" id="ARBA00012483"/>
    </source>
</evidence>
<evidence type="ECO:0000256" key="10">
    <source>
        <dbReference type="ARBA" id="ARBA00044543"/>
    </source>
</evidence>
<dbReference type="OrthoDB" id="629492at2759"/>
<evidence type="ECO:0000313" key="13">
    <source>
        <dbReference type="EMBL" id="KIW39119.1"/>
    </source>
</evidence>
<dbReference type="AlphaFoldDB" id="A0A0D2DU36"/>
<keyword evidence="14" id="KW-1185">Reference proteome</keyword>
<dbReference type="GO" id="GO:0000209">
    <property type="term" value="P:protein polyubiquitination"/>
    <property type="evidence" value="ECO:0007669"/>
    <property type="project" value="TreeGrafter"/>
</dbReference>
<reference evidence="13 14" key="1">
    <citation type="submission" date="2015-01" db="EMBL/GenBank/DDBJ databases">
        <title>The Genome Sequence of Exophiala oligosperma CBS72588.</title>
        <authorList>
            <consortium name="The Broad Institute Genomics Platform"/>
            <person name="Cuomo C."/>
            <person name="de Hoog S."/>
            <person name="Gorbushina A."/>
            <person name="Stielow B."/>
            <person name="Teixiera M."/>
            <person name="Abouelleil A."/>
            <person name="Chapman S.B."/>
            <person name="Priest M."/>
            <person name="Young S.K."/>
            <person name="Wortman J."/>
            <person name="Nusbaum C."/>
            <person name="Birren B."/>
        </authorList>
    </citation>
    <scope>NUCLEOTIDE SEQUENCE [LARGE SCALE GENOMIC DNA]</scope>
    <source>
        <strain evidence="13 14">CBS 72588</strain>
    </source>
</reference>
<dbReference type="EMBL" id="KN847340">
    <property type="protein sequence ID" value="KIW39119.1"/>
    <property type="molecule type" value="Genomic_DNA"/>
</dbReference>
<dbReference type="STRING" id="215243.A0A0D2DU36"/>
<dbReference type="InterPro" id="IPR045202">
    <property type="entry name" value="CHIP_RING-Ubox"/>
</dbReference>
<dbReference type="GO" id="GO:0045862">
    <property type="term" value="P:positive regulation of proteolysis"/>
    <property type="evidence" value="ECO:0007669"/>
    <property type="project" value="TreeGrafter"/>
</dbReference>
<dbReference type="Proteomes" id="UP000053342">
    <property type="component" value="Unassembled WGS sequence"/>
</dbReference>
<accession>A0A0D2DU36</accession>
<organism evidence="13 14">
    <name type="scientific">Exophiala oligosperma</name>
    <dbReference type="NCBI Taxonomy" id="215243"/>
    <lineage>
        <taxon>Eukaryota</taxon>
        <taxon>Fungi</taxon>
        <taxon>Dikarya</taxon>
        <taxon>Ascomycota</taxon>
        <taxon>Pezizomycotina</taxon>
        <taxon>Eurotiomycetes</taxon>
        <taxon>Chaetothyriomycetidae</taxon>
        <taxon>Chaetothyriales</taxon>
        <taxon>Herpotrichiellaceae</taxon>
        <taxon>Exophiala</taxon>
    </lineage>
</organism>
<evidence type="ECO:0000256" key="6">
    <source>
        <dbReference type="ARBA" id="ARBA00022786"/>
    </source>
</evidence>
<keyword evidence="4" id="KW-0808">Transferase</keyword>
<dbReference type="SUPFAM" id="SSF48452">
    <property type="entry name" value="TPR-like"/>
    <property type="match status" value="1"/>
</dbReference>
<dbReference type="GO" id="GO:0051087">
    <property type="term" value="F:protein-folding chaperone binding"/>
    <property type="evidence" value="ECO:0007669"/>
    <property type="project" value="TreeGrafter"/>
</dbReference>
<dbReference type="CDD" id="cd16654">
    <property type="entry name" value="RING-Ubox_CHIP"/>
    <property type="match status" value="1"/>
</dbReference>
<evidence type="ECO:0000256" key="3">
    <source>
        <dbReference type="ARBA" id="ARBA00013194"/>
    </source>
</evidence>
<protein>
    <recommendedName>
        <fullName evidence="9">E3 ubiquitin-protein ligase CHIP</fullName>
        <ecNumber evidence="2">2.3.2.27</ecNumber>
        <ecNumber evidence="3">5.2.1.8</ecNumber>
    </recommendedName>
    <alternativeName>
        <fullName evidence="10">RING-type E3 ubiquitin transferase CHIP</fullName>
    </alternativeName>
</protein>
<dbReference type="InterPro" id="IPR013083">
    <property type="entry name" value="Znf_RING/FYVE/PHD"/>
</dbReference>
<dbReference type="Gene3D" id="3.30.40.10">
    <property type="entry name" value="Zinc/RING finger domain, C3HC4 (zinc finger)"/>
    <property type="match status" value="1"/>
</dbReference>
<dbReference type="PANTHER" id="PTHR46803">
    <property type="entry name" value="E3 UBIQUITIN-PROTEIN LIGASE CHIP"/>
    <property type="match status" value="1"/>
</dbReference>
<evidence type="ECO:0000256" key="11">
    <source>
        <dbReference type="SAM" id="Coils"/>
    </source>
</evidence>
<dbReference type="GO" id="GO:0061630">
    <property type="term" value="F:ubiquitin protein ligase activity"/>
    <property type="evidence" value="ECO:0007669"/>
    <property type="project" value="UniProtKB-EC"/>
</dbReference>
<dbReference type="GO" id="GO:0006515">
    <property type="term" value="P:protein quality control for misfolded or incompletely synthesized proteins"/>
    <property type="evidence" value="ECO:0007669"/>
    <property type="project" value="TreeGrafter"/>
</dbReference>
<comment type="catalytic activity">
    <reaction evidence="1">
        <text>S-ubiquitinyl-[E2 ubiquitin-conjugating enzyme]-L-cysteine + [acceptor protein]-L-lysine = [E2 ubiquitin-conjugating enzyme]-L-cysteine + N(6)-ubiquitinyl-[acceptor protein]-L-lysine.</text>
        <dbReference type="EC" id="2.3.2.27"/>
    </reaction>
</comment>
<evidence type="ECO:0000259" key="12">
    <source>
        <dbReference type="PROSITE" id="PS51698"/>
    </source>
</evidence>
<keyword evidence="8" id="KW-0413">Isomerase</keyword>
<evidence type="ECO:0000256" key="5">
    <source>
        <dbReference type="ARBA" id="ARBA00022737"/>
    </source>
</evidence>